<dbReference type="Proteomes" id="UP000009234">
    <property type="component" value="Chromosome"/>
</dbReference>
<dbReference type="Pfam" id="PF00583">
    <property type="entry name" value="Acetyltransf_1"/>
    <property type="match status" value="1"/>
</dbReference>
<accession>F6DL38</accession>
<dbReference type="InterPro" id="IPR000182">
    <property type="entry name" value="GNAT_dom"/>
</dbReference>
<dbReference type="EMBL" id="CP002780">
    <property type="protein sequence ID" value="AEG58347.1"/>
    <property type="molecule type" value="Genomic_DNA"/>
</dbReference>
<dbReference type="InterPro" id="IPR050769">
    <property type="entry name" value="NAT_camello-type"/>
</dbReference>
<evidence type="ECO:0000313" key="3">
    <source>
        <dbReference type="EMBL" id="AEG58347.1"/>
    </source>
</evidence>
<dbReference type="eggNOG" id="COG0456">
    <property type="taxonomic scope" value="Bacteria"/>
</dbReference>
<evidence type="ECO:0000259" key="2">
    <source>
        <dbReference type="PROSITE" id="PS51186"/>
    </source>
</evidence>
<keyword evidence="1 3" id="KW-0808">Transferase</keyword>
<reference evidence="3 4" key="2">
    <citation type="journal article" date="2012" name="Stand. Genomic Sci.">
        <title>Complete genome sequence of the sulfate-reducing firmicute Desulfotomaculum ruminis type strain (DL(T)).</title>
        <authorList>
            <person name="Spring S."/>
            <person name="Visser M."/>
            <person name="Lu M."/>
            <person name="Copeland A."/>
            <person name="Lapidus A."/>
            <person name="Lucas S."/>
            <person name="Cheng J.F."/>
            <person name="Han C."/>
            <person name="Tapia R."/>
            <person name="Goodwin L.A."/>
            <person name="Pitluck S."/>
            <person name="Ivanova N."/>
            <person name="Land M."/>
            <person name="Hauser L."/>
            <person name="Larimer F."/>
            <person name="Rohde M."/>
            <person name="Goker M."/>
            <person name="Detter J.C."/>
            <person name="Kyrpides N.C."/>
            <person name="Woyke T."/>
            <person name="Schaap P.J."/>
            <person name="Plugge C.M."/>
            <person name="Muyzer G."/>
            <person name="Kuever J."/>
            <person name="Pereira I.A."/>
            <person name="Parshina S.N."/>
            <person name="Bernier-Latmani R."/>
            <person name="Stams A.J."/>
            <person name="Klenk H.P."/>
        </authorList>
    </citation>
    <scope>NUCLEOTIDE SEQUENCE [LARGE SCALE GENOMIC DNA]</scope>
    <source>
        <strain evidence="4">ATCC 23193 / DSM 2154 / NCIB 8452 / DL</strain>
    </source>
</reference>
<name>F6DL38_DESRL</name>
<reference evidence="4" key="1">
    <citation type="submission" date="2011-05" db="EMBL/GenBank/DDBJ databases">
        <title>Complete sequence of Desulfotomaculum ruminis DSM 2154.</title>
        <authorList>
            <person name="Lucas S."/>
            <person name="Copeland A."/>
            <person name="Lapidus A."/>
            <person name="Cheng J.-F."/>
            <person name="Goodwin L."/>
            <person name="Pitluck S."/>
            <person name="Lu M."/>
            <person name="Detter J.C."/>
            <person name="Han C."/>
            <person name="Tapia R."/>
            <person name="Land M."/>
            <person name="Hauser L."/>
            <person name="Kyrpides N."/>
            <person name="Ivanova N."/>
            <person name="Mikhailova N."/>
            <person name="Pagani I."/>
            <person name="Stams A.J.M."/>
            <person name="Plugge C.M."/>
            <person name="Muyzer G."/>
            <person name="Kuever J."/>
            <person name="Parshina S.N."/>
            <person name="Ivanova A.E."/>
            <person name="Nazina T.N."/>
            <person name="Brambilla E."/>
            <person name="Spring S."/>
            <person name="Klenk H.-P."/>
            <person name="Woyke T."/>
        </authorList>
    </citation>
    <scope>NUCLEOTIDE SEQUENCE [LARGE SCALE GENOMIC DNA]</scope>
    <source>
        <strain evidence="4">ATCC 23193 / DSM 2154 / NCIB 8452 / DL</strain>
    </source>
</reference>
<dbReference type="RefSeq" id="WP_013840129.1">
    <property type="nucleotide sequence ID" value="NC_015589.1"/>
</dbReference>
<protein>
    <submittedName>
        <fullName evidence="3">GCN5-related N-acetyltransferase</fullName>
    </submittedName>
</protein>
<dbReference type="GO" id="GO:0008080">
    <property type="term" value="F:N-acetyltransferase activity"/>
    <property type="evidence" value="ECO:0007669"/>
    <property type="project" value="InterPro"/>
</dbReference>
<dbReference type="STRING" id="696281.Desru_0043"/>
<dbReference type="HOGENOM" id="CLU_013985_11_9_9"/>
<dbReference type="CDD" id="cd04301">
    <property type="entry name" value="NAT_SF"/>
    <property type="match status" value="1"/>
</dbReference>
<dbReference type="OrthoDB" id="9789603at2"/>
<organism evidence="3 4">
    <name type="scientific">Desulforamulus ruminis (strain ATCC 23193 / DSM 2154 / NCIMB 8452 / DL)</name>
    <name type="common">Desulfotomaculum ruminis</name>
    <dbReference type="NCBI Taxonomy" id="696281"/>
    <lineage>
        <taxon>Bacteria</taxon>
        <taxon>Bacillati</taxon>
        <taxon>Bacillota</taxon>
        <taxon>Clostridia</taxon>
        <taxon>Eubacteriales</taxon>
        <taxon>Peptococcaceae</taxon>
        <taxon>Desulforamulus</taxon>
    </lineage>
</organism>
<proteinExistence type="predicted"/>
<dbReference type="PANTHER" id="PTHR13947:SF37">
    <property type="entry name" value="LD18367P"/>
    <property type="match status" value="1"/>
</dbReference>
<evidence type="ECO:0000256" key="1">
    <source>
        <dbReference type="ARBA" id="ARBA00022679"/>
    </source>
</evidence>
<dbReference type="PROSITE" id="PS51186">
    <property type="entry name" value="GNAT"/>
    <property type="match status" value="1"/>
</dbReference>
<dbReference type="Gene3D" id="3.40.630.30">
    <property type="match status" value="1"/>
</dbReference>
<dbReference type="InterPro" id="IPR016181">
    <property type="entry name" value="Acyl_CoA_acyltransferase"/>
</dbReference>
<dbReference type="KEGG" id="dru:Desru_0043"/>
<feature type="domain" description="N-acetyltransferase" evidence="2">
    <location>
        <begin position="4"/>
        <end position="153"/>
    </location>
</feature>
<dbReference type="SUPFAM" id="SSF55729">
    <property type="entry name" value="Acyl-CoA N-acyltransferases (Nat)"/>
    <property type="match status" value="1"/>
</dbReference>
<keyword evidence="4" id="KW-1185">Reference proteome</keyword>
<gene>
    <name evidence="3" type="ordered locus">Desru_0043</name>
</gene>
<dbReference type="PANTHER" id="PTHR13947">
    <property type="entry name" value="GNAT FAMILY N-ACETYLTRANSFERASE"/>
    <property type="match status" value="1"/>
</dbReference>
<dbReference type="AlphaFoldDB" id="F6DL38"/>
<sequence>MDMLEIIEYQDQYKSNLKELSYEWLEKYVSVEPEDERILNKPNETVIEGGGHIFFAKFNGKIVGTVSLIKIDEGSYEVAKLAVTELYQGRKIGRQLIEKCIQTAKQAGAKKIILYTNHVLQAAIHLYKYFGFKEIQQNVKKYIEADIMMELKI</sequence>
<evidence type="ECO:0000313" key="4">
    <source>
        <dbReference type="Proteomes" id="UP000009234"/>
    </source>
</evidence>